<gene>
    <name evidence="2" type="ORF">CR513_45395</name>
</gene>
<protein>
    <submittedName>
        <fullName evidence="2">Uncharacterized protein</fullName>
    </submittedName>
</protein>
<keyword evidence="3" id="KW-1185">Reference proteome</keyword>
<dbReference type="Proteomes" id="UP000257109">
    <property type="component" value="Unassembled WGS sequence"/>
</dbReference>
<sequence>MGANKMKKEKHKIECSEEKSFVVSSKGISVDEEKVKAIRKWTTLMNANKFLKSQDKLQKRHAKWLEFIKMSPYMIKYKNGEKFDSRMNPFEEGGNDKDPTNKAKDPLRN</sequence>
<organism evidence="2 3">
    <name type="scientific">Mucuna pruriens</name>
    <name type="common">Velvet bean</name>
    <name type="synonym">Dolichos pruriens</name>
    <dbReference type="NCBI Taxonomy" id="157652"/>
    <lineage>
        <taxon>Eukaryota</taxon>
        <taxon>Viridiplantae</taxon>
        <taxon>Streptophyta</taxon>
        <taxon>Embryophyta</taxon>
        <taxon>Tracheophyta</taxon>
        <taxon>Spermatophyta</taxon>
        <taxon>Magnoliopsida</taxon>
        <taxon>eudicotyledons</taxon>
        <taxon>Gunneridae</taxon>
        <taxon>Pentapetalae</taxon>
        <taxon>rosids</taxon>
        <taxon>fabids</taxon>
        <taxon>Fabales</taxon>
        <taxon>Fabaceae</taxon>
        <taxon>Papilionoideae</taxon>
        <taxon>50 kb inversion clade</taxon>
        <taxon>NPAAA clade</taxon>
        <taxon>indigoferoid/millettioid clade</taxon>
        <taxon>Phaseoleae</taxon>
        <taxon>Mucuna</taxon>
    </lineage>
</organism>
<accession>A0A371F955</accession>
<feature type="region of interest" description="Disordered" evidence="1">
    <location>
        <begin position="85"/>
        <end position="109"/>
    </location>
</feature>
<dbReference type="AlphaFoldDB" id="A0A371F955"/>
<feature type="compositionally biased region" description="Basic and acidic residues" evidence="1">
    <location>
        <begin position="94"/>
        <end position="109"/>
    </location>
</feature>
<proteinExistence type="predicted"/>
<dbReference type="EMBL" id="QJKJ01010053">
    <property type="protein sequence ID" value="RDX74808.1"/>
    <property type="molecule type" value="Genomic_DNA"/>
</dbReference>
<evidence type="ECO:0000313" key="3">
    <source>
        <dbReference type="Proteomes" id="UP000257109"/>
    </source>
</evidence>
<evidence type="ECO:0000256" key="1">
    <source>
        <dbReference type="SAM" id="MobiDB-lite"/>
    </source>
</evidence>
<name>A0A371F955_MUCPR</name>
<comment type="caution">
    <text evidence="2">The sequence shown here is derived from an EMBL/GenBank/DDBJ whole genome shotgun (WGS) entry which is preliminary data.</text>
</comment>
<feature type="non-terminal residue" evidence="2">
    <location>
        <position position="1"/>
    </location>
</feature>
<reference evidence="2" key="1">
    <citation type="submission" date="2018-05" db="EMBL/GenBank/DDBJ databases">
        <title>Draft genome of Mucuna pruriens seed.</title>
        <authorList>
            <person name="Nnadi N.E."/>
            <person name="Vos R."/>
            <person name="Hasami M.H."/>
            <person name="Devisetty U.K."/>
            <person name="Aguiy J.C."/>
        </authorList>
    </citation>
    <scope>NUCLEOTIDE SEQUENCE [LARGE SCALE GENOMIC DNA]</scope>
    <source>
        <strain evidence="2">JCA_2017</strain>
    </source>
</reference>
<evidence type="ECO:0000313" key="2">
    <source>
        <dbReference type="EMBL" id="RDX74808.1"/>
    </source>
</evidence>